<feature type="region of interest" description="Disordered" evidence="1">
    <location>
        <begin position="335"/>
        <end position="354"/>
    </location>
</feature>
<dbReference type="OrthoDB" id="10251741at2759"/>
<feature type="compositionally biased region" description="Polar residues" evidence="1">
    <location>
        <begin position="233"/>
        <end position="243"/>
    </location>
</feature>
<name>A0A7M7G296_NASVI</name>
<dbReference type="SUPFAM" id="SSF55729">
    <property type="entry name" value="Acyl-CoA N-acyltransferases (Nat)"/>
    <property type="match status" value="1"/>
</dbReference>
<dbReference type="Proteomes" id="UP000002358">
    <property type="component" value="Chromosome 4"/>
</dbReference>
<evidence type="ECO:0000256" key="1">
    <source>
        <dbReference type="SAM" id="MobiDB-lite"/>
    </source>
</evidence>
<sequence>MESNRCKICFGETNPFNDPALLCQGECQCKIHIKCLRRGALPSNLIGDVFYDLRCTECSDSNDELLIRQKLSWLTTVILTLYNLREKSNGISRRGYFHWKSDISTFINNNWDYLFHKTVKKKKNWIGTISGTLSHYSGVFFQSGTFELGDQGWWKLIATDPPEVLVEKYYKVLEMKKQQQGKLKAKSVSSSPRSESRISNEDEYSNGAESFKPKETKPPVPAKPTYVEPINHSLPSSEVSDSIPSPCDDFADILDLDIEIPSFEFDFPSFNLAADTIAEELPFQTCNDLPGVFVSDCFQSETSMAEEPVEDIEVTDTPIVENLQQNGEISKMEYSNEPDEQNENNDNDKTYDLPPPVPSSLVESIHRPWPWDESIKLNPDDVRPLMSEREEEYLLQKIEQYKHLLDRAPPSVKRLYRKLAVRKLKRQYGLPILNIDTFGKDLEFKALLQAKKKGNMVLDRFISEDVSIFFEQRLQGHCDPTSVHSPYTNRLLKPFIRRDTSSKPLWLRVTNELLAKVNKKNPEWTPQTNAPIDYSYIRPQHIPAINSLCSQFFWPGVDLTECLQYPDFTCVVLYKKVVIGFAIMVPDVGYNEAYISFFLVRPEWQKAGIGTFMLYHLIQTCMGKDITLHVSATNPALILYQKFGFKQEEFVQDFYDKYILPSSKESKHALFLRLSR</sequence>
<organism evidence="3 4">
    <name type="scientific">Nasonia vitripennis</name>
    <name type="common">Parasitic wasp</name>
    <dbReference type="NCBI Taxonomy" id="7425"/>
    <lineage>
        <taxon>Eukaryota</taxon>
        <taxon>Metazoa</taxon>
        <taxon>Ecdysozoa</taxon>
        <taxon>Arthropoda</taxon>
        <taxon>Hexapoda</taxon>
        <taxon>Insecta</taxon>
        <taxon>Pterygota</taxon>
        <taxon>Neoptera</taxon>
        <taxon>Endopterygota</taxon>
        <taxon>Hymenoptera</taxon>
        <taxon>Apocrita</taxon>
        <taxon>Proctotrupomorpha</taxon>
        <taxon>Chalcidoidea</taxon>
        <taxon>Pteromalidae</taxon>
        <taxon>Pteromalinae</taxon>
        <taxon>Nasonia</taxon>
    </lineage>
</organism>
<evidence type="ECO:0000313" key="3">
    <source>
        <dbReference type="EnsemblMetazoa" id="XP_001601010"/>
    </source>
</evidence>
<dbReference type="PROSITE" id="PS51186">
    <property type="entry name" value="GNAT"/>
    <property type="match status" value="1"/>
</dbReference>
<reference evidence="3" key="1">
    <citation type="submission" date="2021-01" db="UniProtKB">
        <authorList>
            <consortium name="EnsemblMetazoa"/>
        </authorList>
    </citation>
    <scope>IDENTIFICATION</scope>
</reference>
<dbReference type="PANTHER" id="PTHR20916:SF26">
    <property type="entry name" value="CYSTEINE-RICH PROTEIN 2-BINDING PROTEIN"/>
    <property type="match status" value="1"/>
</dbReference>
<dbReference type="KEGG" id="nvi:100116543"/>
<keyword evidence="4" id="KW-1185">Reference proteome</keyword>
<dbReference type="PANTHER" id="PTHR20916">
    <property type="entry name" value="CYSTEINE AND GLYCINE-RICH PROTEIN 2 BINDING PROTEIN"/>
    <property type="match status" value="1"/>
</dbReference>
<gene>
    <name evidence="3" type="primary">100116543</name>
</gene>
<feature type="region of interest" description="Disordered" evidence="1">
    <location>
        <begin position="183"/>
        <end position="243"/>
    </location>
</feature>
<dbReference type="OMA" id="PRRNWPW"/>
<dbReference type="FunFam" id="3.40.630.30:FF:000013">
    <property type="entry name" value="cysteine-rich protein 2-binding protein-like"/>
    <property type="match status" value="1"/>
</dbReference>
<dbReference type="InterPro" id="IPR053835">
    <property type="entry name" value="ASH2L-like_WH"/>
</dbReference>
<dbReference type="GO" id="GO:0004402">
    <property type="term" value="F:histone acetyltransferase activity"/>
    <property type="evidence" value="ECO:0007669"/>
    <property type="project" value="TreeGrafter"/>
</dbReference>
<protein>
    <recommendedName>
        <fullName evidence="2">N-acetyltransferase domain-containing protein</fullName>
    </recommendedName>
</protein>
<dbReference type="SMR" id="A0A7M7G296"/>
<dbReference type="Gene3D" id="3.90.980.20">
    <property type="match status" value="1"/>
</dbReference>
<dbReference type="InterPro" id="IPR000182">
    <property type="entry name" value="GNAT_dom"/>
</dbReference>
<feature type="compositionally biased region" description="Acidic residues" evidence="1">
    <location>
        <begin position="336"/>
        <end position="345"/>
    </location>
</feature>
<proteinExistence type="predicted"/>
<dbReference type="InterPro" id="IPR016181">
    <property type="entry name" value="Acyl_CoA_acyltransferase"/>
</dbReference>
<dbReference type="CDD" id="cd04301">
    <property type="entry name" value="NAT_SF"/>
    <property type="match status" value="1"/>
</dbReference>
<dbReference type="EnsemblMetazoa" id="XM_001600960">
    <property type="protein sequence ID" value="XP_001601010"/>
    <property type="gene ID" value="LOC100116543"/>
</dbReference>
<dbReference type="FunCoup" id="A0A7M7G296">
    <property type="interactions" value="462"/>
</dbReference>
<evidence type="ECO:0000259" key="2">
    <source>
        <dbReference type="PROSITE" id="PS51186"/>
    </source>
</evidence>
<evidence type="ECO:0000313" key="4">
    <source>
        <dbReference type="Proteomes" id="UP000002358"/>
    </source>
</evidence>
<accession>A0A7M7G296</accession>
<dbReference type="AlphaFoldDB" id="A0A7M7G296"/>
<dbReference type="InParanoid" id="A0A7M7G296"/>
<feature type="domain" description="N-acetyltransferase" evidence="2">
    <location>
        <begin position="532"/>
        <end position="676"/>
    </location>
</feature>
<dbReference type="Gene3D" id="3.40.630.30">
    <property type="match status" value="1"/>
</dbReference>
<dbReference type="Pfam" id="PF21198">
    <property type="entry name" value="ASH2L-like_WH"/>
    <property type="match status" value="1"/>
</dbReference>
<dbReference type="Pfam" id="PF00583">
    <property type="entry name" value="Acetyltransf_1"/>
    <property type="match status" value="1"/>
</dbReference>